<accession>A0ABZ3C3I4</accession>
<name>A0ABZ3C3I4_9ACTN</name>
<dbReference type="PROSITE" id="PS51257">
    <property type="entry name" value="PROKAR_LIPOPROTEIN"/>
    <property type="match status" value="1"/>
</dbReference>
<protein>
    <submittedName>
        <fullName evidence="1">Uncharacterized protein</fullName>
    </submittedName>
</protein>
<keyword evidence="2" id="KW-1185">Reference proteome</keyword>
<evidence type="ECO:0000313" key="1">
    <source>
        <dbReference type="EMBL" id="WZW97123.1"/>
    </source>
</evidence>
<dbReference type="Proteomes" id="UP001434337">
    <property type="component" value="Chromosome"/>
</dbReference>
<dbReference type="InterPro" id="IPR000408">
    <property type="entry name" value="Reg_chr_condens"/>
</dbReference>
<proteinExistence type="predicted"/>
<evidence type="ECO:0000313" key="2">
    <source>
        <dbReference type="Proteomes" id="UP001434337"/>
    </source>
</evidence>
<reference evidence="1 2" key="1">
    <citation type="journal article" date="2023" name="Environ Microbiome">
        <title>A coral-associated actinobacterium mitigates coral bleaching under heat stress.</title>
        <authorList>
            <person name="Li J."/>
            <person name="Zou Y."/>
            <person name="Li Q."/>
            <person name="Zhang J."/>
            <person name="Bourne D.G."/>
            <person name="Lyu Y."/>
            <person name="Liu C."/>
            <person name="Zhang S."/>
        </authorList>
    </citation>
    <scope>NUCLEOTIDE SEQUENCE [LARGE SCALE GENOMIC DNA]</scope>
    <source>
        <strain evidence="1 2">SCSIO 13291</strain>
    </source>
</reference>
<dbReference type="EMBL" id="CP115965">
    <property type="protein sequence ID" value="WZW97123.1"/>
    <property type="molecule type" value="Genomic_DNA"/>
</dbReference>
<organism evidence="1 2">
    <name type="scientific">Propioniciclava soli</name>
    <dbReference type="NCBI Taxonomy" id="2775081"/>
    <lineage>
        <taxon>Bacteria</taxon>
        <taxon>Bacillati</taxon>
        <taxon>Actinomycetota</taxon>
        <taxon>Actinomycetes</taxon>
        <taxon>Propionibacteriales</taxon>
        <taxon>Propionibacteriaceae</taxon>
        <taxon>Propioniciclava</taxon>
    </lineage>
</organism>
<dbReference type="PROSITE" id="PS00626">
    <property type="entry name" value="RCC1_2"/>
    <property type="match status" value="1"/>
</dbReference>
<sequence length="238" mass="24560">MPTTRRPLVTIVADADDTGARATAQAVALAAGCGTRHTVWLVPTDALARGRWHHTVDPDGTPRTHVEPWPHRRSLADDQVGVVWFRSRCPAVTPSHGAGTAADRAYAATELAALFSSWLLGLGDRVVTRPEGTSPAGAAWDATVWRALAAARGAAVSTDPASRRVLVAGDRVVGAATDAEATLARDLAEQAASRCFELTLDAHGRVVDAGVTPALTGPGHVAAAAGLLLRLAARGVAA</sequence>
<dbReference type="RefSeq" id="WP_232547791.1">
    <property type="nucleotide sequence ID" value="NZ_CP115965.1"/>
</dbReference>
<gene>
    <name evidence="1" type="ORF">PCC79_09335</name>
</gene>